<evidence type="ECO:0000256" key="1">
    <source>
        <dbReference type="SAM" id="SignalP"/>
    </source>
</evidence>
<dbReference type="EMBL" id="JAOCJE010000001">
    <property type="protein sequence ID" value="MDH1339319.1"/>
    <property type="molecule type" value="Genomic_DNA"/>
</dbReference>
<dbReference type="EMBL" id="JAOEET010000047">
    <property type="protein sequence ID" value="MDH0568733.1"/>
    <property type="molecule type" value="Genomic_DNA"/>
</dbReference>
<evidence type="ECO:0000313" key="3">
    <source>
        <dbReference type="EMBL" id="MDH1339319.1"/>
    </source>
</evidence>
<feature type="chain" id="PRO_5044070716" evidence="1">
    <location>
        <begin position="20"/>
        <end position="264"/>
    </location>
</feature>
<protein>
    <submittedName>
        <fullName evidence="3">Uncharacterized protein</fullName>
    </submittedName>
</protein>
<reference evidence="3" key="1">
    <citation type="submission" date="2022-09" db="EMBL/GenBank/DDBJ databases">
        <title>Intensive care unit water sources are persistently colonized with multi-drug resistant bacteria and are the site of extensive horizontal gene transfer of antibiotic resistance genes.</title>
        <authorList>
            <person name="Diorio-Toth L."/>
        </authorList>
    </citation>
    <scope>NUCLEOTIDE SEQUENCE</scope>
    <source>
        <strain evidence="3">GD03704</strain>
        <strain evidence="2">GD04000</strain>
    </source>
</reference>
<sequence>MKQYVSLVALSLLSLQAAALELAKHPQVFDAGQGVSLAIAPTADGKQALVQLRGINHPLDEVVFLTDVRELGNEQRDYGIRLDGRDYNLLNKRRAWSGESYQLNLPDTQGFELRYDEDKTNALKPKDLLALYEKQAKDGLQTRLATFDRNKRVADYSARLQEMDSEATKTCGTPLATRVDWSALSDDQLIGLSVPSFCGEVVNQMTYLCGKDDRYKAEAKTLKGIDCRFGESMKLREQDGQLQFTTHKDEPNQGDFINAILRNR</sequence>
<name>A0A2S7FRS0_ECTOL</name>
<dbReference type="RefSeq" id="WP_104727198.1">
    <property type="nucleotide sequence ID" value="NZ_CP104579.1"/>
</dbReference>
<feature type="signal peptide" evidence="1">
    <location>
        <begin position="1"/>
        <end position="19"/>
    </location>
</feature>
<dbReference type="AlphaFoldDB" id="A0A2S7FRS0"/>
<dbReference type="Proteomes" id="UP001161697">
    <property type="component" value="Unassembled WGS sequence"/>
</dbReference>
<keyword evidence="1" id="KW-0732">Signal</keyword>
<evidence type="ECO:0000313" key="2">
    <source>
        <dbReference type="EMBL" id="MDH0568733.1"/>
    </source>
</evidence>
<proteinExistence type="predicted"/>
<accession>A0A2S7FRS0</accession>
<comment type="caution">
    <text evidence="3">The sequence shown here is derived from an EMBL/GenBank/DDBJ whole genome shotgun (WGS) entry which is preliminary data.</text>
</comment>
<gene>
    <name evidence="3" type="ORF">N5J11_08715</name>
    <name evidence="2" type="ORF">N7671_16250</name>
</gene>
<dbReference type="Proteomes" id="UP001159292">
    <property type="component" value="Unassembled WGS sequence"/>
</dbReference>
<organism evidence="3 4">
    <name type="scientific">Ectopseudomonas oleovorans</name>
    <name type="common">Pseudomonas oleovorans</name>
    <dbReference type="NCBI Taxonomy" id="301"/>
    <lineage>
        <taxon>Bacteria</taxon>
        <taxon>Pseudomonadati</taxon>
        <taxon>Pseudomonadota</taxon>
        <taxon>Gammaproteobacteria</taxon>
        <taxon>Pseudomonadales</taxon>
        <taxon>Pseudomonadaceae</taxon>
        <taxon>Ectopseudomonas</taxon>
    </lineage>
</organism>
<evidence type="ECO:0000313" key="4">
    <source>
        <dbReference type="Proteomes" id="UP001161697"/>
    </source>
</evidence>